<accession>A0ABQ6YQX7</accession>
<proteinExistence type="predicted"/>
<dbReference type="RefSeq" id="WP_067982311.1">
    <property type="nucleotide sequence ID" value="NZ_VMSD01000002.1"/>
</dbReference>
<dbReference type="EMBL" id="VMSD01000002">
    <property type="protein sequence ID" value="KAF0848197.1"/>
    <property type="molecule type" value="Genomic_DNA"/>
</dbReference>
<evidence type="ECO:0000313" key="2">
    <source>
        <dbReference type="Proteomes" id="UP000798951"/>
    </source>
</evidence>
<name>A0ABQ6YQX7_9NOCA</name>
<reference evidence="1 2" key="1">
    <citation type="submission" date="2019-07" db="EMBL/GenBank/DDBJ databases">
        <title>Genomic Encyclopedia of Type Strains, Phase IV (KMG-IV): sequencing the most valuable type-strain genomes for metagenomic binning, comparative biology and taxonomic classification.</title>
        <authorList>
            <person name="Goeker M."/>
        </authorList>
    </citation>
    <scope>NUCLEOTIDE SEQUENCE [LARGE SCALE GENOMIC DNA]</scope>
    <source>
        <strain evidence="1 2">DSM 44831</strain>
    </source>
</reference>
<protein>
    <submittedName>
        <fullName evidence="1">Uncharacterized protein</fullName>
    </submittedName>
</protein>
<gene>
    <name evidence="1" type="ORF">FNL39_102345</name>
</gene>
<dbReference type="Proteomes" id="UP000798951">
    <property type="component" value="Unassembled WGS sequence"/>
</dbReference>
<sequence length="205" mass="22758">MSWQGVVNAILYSVQFEKELDNSVVDRIAYALLTEPLGTFTQEDEYRILTDGLAAGTPIPEVVSMPEGAAELREFLNRIVARMDAMRPWPSLPYHRLSADSVSAFKNAVPIARISTSVNDIEARISRGFYWGTDFGTFIPLKMKSGRVLGMFTPFWDDSDDLVLVTATDEPEPSAAIEELLSATRIDPAQVVPLSANDLEPFTER</sequence>
<comment type="caution">
    <text evidence="1">The sequence shown here is derived from an EMBL/GenBank/DDBJ whole genome shotgun (WGS) entry which is preliminary data.</text>
</comment>
<keyword evidence="2" id="KW-1185">Reference proteome</keyword>
<organism evidence="1 2">
    <name type="scientific">Nocardia caishijiensis</name>
    <dbReference type="NCBI Taxonomy" id="184756"/>
    <lineage>
        <taxon>Bacteria</taxon>
        <taxon>Bacillati</taxon>
        <taxon>Actinomycetota</taxon>
        <taxon>Actinomycetes</taxon>
        <taxon>Mycobacteriales</taxon>
        <taxon>Nocardiaceae</taxon>
        <taxon>Nocardia</taxon>
    </lineage>
</organism>
<evidence type="ECO:0000313" key="1">
    <source>
        <dbReference type="EMBL" id="KAF0848197.1"/>
    </source>
</evidence>